<evidence type="ECO:0000256" key="7">
    <source>
        <dbReference type="ARBA" id="ARBA00023136"/>
    </source>
</evidence>
<feature type="transmembrane region" description="Helical" evidence="8">
    <location>
        <begin position="346"/>
        <end position="367"/>
    </location>
</feature>
<evidence type="ECO:0000256" key="1">
    <source>
        <dbReference type="ARBA" id="ARBA00004429"/>
    </source>
</evidence>
<reference evidence="11" key="1">
    <citation type="submission" date="2017-09" db="EMBL/GenBank/DDBJ databases">
        <title>Depth-based differentiation of microbial function through sediment-hosted aquifers and enrichment of novel symbionts in the deep terrestrial subsurface.</title>
        <authorList>
            <person name="Probst A.J."/>
            <person name="Ladd B."/>
            <person name="Jarett J.K."/>
            <person name="Geller-Mcgrath D.E."/>
            <person name="Sieber C.M.K."/>
            <person name="Emerson J.B."/>
            <person name="Anantharaman K."/>
            <person name="Thomas B.C."/>
            <person name="Malmstrom R."/>
            <person name="Stieglmeier M."/>
            <person name="Klingl A."/>
            <person name="Woyke T."/>
            <person name="Ryan C.M."/>
            <person name="Banfield J.F."/>
        </authorList>
    </citation>
    <scope>NUCLEOTIDE SEQUENCE [LARGE SCALE GENOMIC DNA]</scope>
</reference>
<comment type="similarity">
    <text evidence="2">Belongs to the GSP F family.</text>
</comment>
<keyword evidence="4" id="KW-0997">Cell inner membrane</keyword>
<keyword evidence="5 8" id="KW-0812">Transmembrane</keyword>
<dbReference type="PANTHER" id="PTHR30012:SF0">
    <property type="entry name" value="TYPE II SECRETION SYSTEM PROTEIN F-RELATED"/>
    <property type="match status" value="1"/>
</dbReference>
<comment type="subcellular location">
    <subcellularLocation>
        <location evidence="1">Cell inner membrane</location>
        <topology evidence="1">Multi-pass membrane protein</topology>
    </subcellularLocation>
</comment>
<feature type="domain" description="Type II secretion system protein GspF" evidence="9">
    <location>
        <begin position="242"/>
        <end position="365"/>
    </location>
</feature>
<dbReference type="InterPro" id="IPR042094">
    <property type="entry name" value="T2SS_GspF_sf"/>
</dbReference>
<evidence type="ECO:0000256" key="6">
    <source>
        <dbReference type="ARBA" id="ARBA00022989"/>
    </source>
</evidence>
<accession>A0A2M8EI29</accession>
<name>A0A2M8EI29_UNCKA</name>
<evidence type="ECO:0000259" key="9">
    <source>
        <dbReference type="Pfam" id="PF00482"/>
    </source>
</evidence>
<dbReference type="AlphaFoldDB" id="A0A2M8EI29"/>
<evidence type="ECO:0000313" key="11">
    <source>
        <dbReference type="Proteomes" id="UP000228781"/>
    </source>
</evidence>
<comment type="caution">
    <text evidence="10">The sequence shown here is derived from an EMBL/GenBank/DDBJ whole genome shotgun (WGS) entry which is preliminary data.</text>
</comment>
<dbReference type="InterPro" id="IPR003004">
    <property type="entry name" value="GspF/PilC"/>
</dbReference>
<gene>
    <name evidence="10" type="ORF">CO059_02900</name>
</gene>
<evidence type="ECO:0000256" key="8">
    <source>
        <dbReference type="SAM" id="Phobius"/>
    </source>
</evidence>
<evidence type="ECO:0000256" key="2">
    <source>
        <dbReference type="ARBA" id="ARBA00005745"/>
    </source>
</evidence>
<dbReference type="GO" id="GO:0005886">
    <property type="term" value="C:plasma membrane"/>
    <property type="evidence" value="ECO:0007669"/>
    <property type="project" value="UniProtKB-SubCell"/>
</dbReference>
<feature type="transmembrane region" description="Helical" evidence="8">
    <location>
        <begin position="138"/>
        <end position="160"/>
    </location>
</feature>
<keyword evidence="6 8" id="KW-1133">Transmembrane helix</keyword>
<dbReference type="EMBL" id="PFSK01000043">
    <property type="protein sequence ID" value="PJC22084.1"/>
    <property type="molecule type" value="Genomic_DNA"/>
</dbReference>
<feature type="transmembrane region" description="Helical" evidence="8">
    <location>
        <begin position="192"/>
        <end position="210"/>
    </location>
</feature>
<dbReference type="PANTHER" id="PTHR30012">
    <property type="entry name" value="GENERAL SECRETION PATHWAY PROTEIN"/>
    <property type="match status" value="1"/>
</dbReference>
<dbReference type="FunFam" id="1.20.81.30:FF:000001">
    <property type="entry name" value="Type II secretion system protein F"/>
    <property type="match status" value="1"/>
</dbReference>
<proteinExistence type="inferred from homology"/>
<protein>
    <recommendedName>
        <fullName evidence="9">Type II secretion system protein GspF domain-containing protein</fullName>
    </recommendedName>
</protein>
<sequence length="374" mass="42009">MSKQSLFSHKLENKQSLFFRKLKNKMFDRISFSEKMFFTKHLAVMLKSGVPIADVLETLTVQAKSHAFKRILQEVYEDISKGQSLEKAFSKHPKIFDLFYLSLVRVGEESGTLEGSLEYLTEQLEKENDLRKTVQSAMLYPSLILTVTGVIGFALAFFVLPQITELFEGLDIALPPTTKLLIFFSKVLRNQGYIAIPGLGLLLATFVFILRSRLIKPWRDSLLLKLPIFGYFFRCVAIATLSRNLGIMLRSGLPITAALATAAVTEGNTVYKHDLEKIANEVRKGKSIEKALRDGNYPEFPPFVSRMIGVGEKSGNLEENLVYLGEYFEAEVESTTKNMTTLLEPLLLLFIGGVVAFIALSIITPIYQITGSIR</sequence>
<evidence type="ECO:0000256" key="5">
    <source>
        <dbReference type="ARBA" id="ARBA00022692"/>
    </source>
</evidence>
<keyword evidence="7 8" id="KW-0472">Membrane</keyword>
<evidence type="ECO:0000256" key="4">
    <source>
        <dbReference type="ARBA" id="ARBA00022519"/>
    </source>
</evidence>
<feature type="domain" description="Type II secretion system protein GspF" evidence="9">
    <location>
        <begin position="38"/>
        <end position="161"/>
    </location>
</feature>
<dbReference type="Gene3D" id="1.20.81.30">
    <property type="entry name" value="Type II secretion system (T2SS), domain F"/>
    <property type="match status" value="2"/>
</dbReference>
<organism evidence="10 11">
    <name type="scientific">candidate division WWE3 bacterium CG_4_9_14_0_2_um_filter_48_10</name>
    <dbReference type="NCBI Taxonomy" id="1975078"/>
    <lineage>
        <taxon>Bacteria</taxon>
        <taxon>Katanobacteria</taxon>
    </lineage>
</organism>
<dbReference type="PRINTS" id="PR00812">
    <property type="entry name" value="BCTERIALGSPF"/>
</dbReference>
<dbReference type="Proteomes" id="UP000228781">
    <property type="component" value="Unassembled WGS sequence"/>
</dbReference>
<evidence type="ECO:0000313" key="10">
    <source>
        <dbReference type="EMBL" id="PJC22084.1"/>
    </source>
</evidence>
<keyword evidence="3" id="KW-1003">Cell membrane</keyword>
<dbReference type="InterPro" id="IPR018076">
    <property type="entry name" value="T2SS_GspF_dom"/>
</dbReference>
<evidence type="ECO:0000256" key="3">
    <source>
        <dbReference type="ARBA" id="ARBA00022475"/>
    </source>
</evidence>
<dbReference type="Pfam" id="PF00482">
    <property type="entry name" value="T2SSF"/>
    <property type="match status" value="2"/>
</dbReference>